<feature type="transmembrane region" description="Helical" evidence="1">
    <location>
        <begin position="232"/>
        <end position="250"/>
    </location>
</feature>
<reference evidence="2 3" key="1">
    <citation type="journal article" date="2022" name="Microbiol. Resour. Announc.">
        <title>Complete Genome Sequence of the Hyperthermophilic and Acidophilic Archaeon Saccharolobus caldissimus Strain HS-3T.</title>
        <authorList>
            <person name="Sakai H.D."/>
            <person name="Kurosawa N."/>
        </authorList>
    </citation>
    <scope>NUCLEOTIDE SEQUENCE [LARGE SCALE GENOMIC DNA]</scope>
    <source>
        <strain evidence="2 3">JCM32116</strain>
    </source>
</reference>
<feature type="transmembrane region" description="Helical" evidence="1">
    <location>
        <begin position="156"/>
        <end position="173"/>
    </location>
</feature>
<dbReference type="KEGG" id="scas:SACC_25530"/>
<organism evidence="2 3">
    <name type="scientific">Saccharolobus caldissimus</name>
    <dbReference type="NCBI Taxonomy" id="1702097"/>
    <lineage>
        <taxon>Archaea</taxon>
        <taxon>Thermoproteota</taxon>
        <taxon>Thermoprotei</taxon>
        <taxon>Sulfolobales</taxon>
        <taxon>Sulfolobaceae</taxon>
        <taxon>Saccharolobus</taxon>
    </lineage>
</organism>
<dbReference type="RefSeq" id="WP_229569899.1">
    <property type="nucleotide sequence ID" value="NZ_AP025226.1"/>
</dbReference>
<evidence type="ECO:0000313" key="2">
    <source>
        <dbReference type="EMBL" id="BDB99536.1"/>
    </source>
</evidence>
<keyword evidence="1" id="KW-1133">Transmembrane helix</keyword>
<name>A0AAQ4CUQ5_9CREN</name>
<feature type="transmembrane region" description="Helical" evidence="1">
    <location>
        <begin position="101"/>
        <end position="119"/>
    </location>
</feature>
<feature type="transmembrane region" description="Helical" evidence="1">
    <location>
        <begin position="78"/>
        <end position="95"/>
    </location>
</feature>
<feature type="transmembrane region" description="Helical" evidence="1">
    <location>
        <begin position="315"/>
        <end position="337"/>
    </location>
</feature>
<feature type="transmembrane region" description="Helical" evidence="1">
    <location>
        <begin position="131"/>
        <end position="150"/>
    </location>
</feature>
<keyword evidence="1" id="KW-0472">Membrane</keyword>
<evidence type="ECO:0000256" key="1">
    <source>
        <dbReference type="SAM" id="Phobius"/>
    </source>
</evidence>
<keyword evidence="1" id="KW-0812">Transmembrane</keyword>
<proteinExistence type="predicted"/>
<keyword evidence="3" id="KW-1185">Reference proteome</keyword>
<dbReference type="AlphaFoldDB" id="A0AAQ4CUQ5"/>
<dbReference type="EMBL" id="AP025226">
    <property type="protein sequence ID" value="BDB99536.1"/>
    <property type="molecule type" value="Genomic_DNA"/>
</dbReference>
<evidence type="ECO:0000313" key="3">
    <source>
        <dbReference type="Proteomes" id="UP001319921"/>
    </source>
</evidence>
<sequence>MKLALFLMIIGILLLLLGGIPAVFEFMGMQGFHLDPTSTLFPSHWFLMIYGFFGALIGNEVLVALSVEWTGRTADNRLIILFIIFTLIGSISFIYNQQLGLVLILVSMSILLYYSKEYLGQSRIGLNPTTYNWLLFLSLMITVTIISVQISLGYTIPYLNLIFPVSMVFAVMARDISLVTGVKLIKGWEISLAFVLLILGMTFRLEFLMILAWILSFHASGIYKFKGRKYPIIHLFTAWLYLLVGSIFVFNYDIFIHSIAVGFLFNTVFGVDVVLMDLFINAFQKRVSVKSSYAPYILLNLGLLMRFIYDLGLSLPFFLLSAPLQGIGILLFFILTLKQVIK</sequence>
<protein>
    <recommendedName>
        <fullName evidence="4">Nitric oxide response protein</fullName>
    </recommendedName>
</protein>
<evidence type="ECO:0008006" key="4">
    <source>
        <dbReference type="Google" id="ProtNLM"/>
    </source>
</evidence>
<feature type="transmembrane region" description="Helical" evidence="1">
    <location>
        <begin position="256"/>
        <end position="280"/>
    </location>
</feature>
<dbReference type="Proteomes" id="UP001319921">
    <property type="component" value="Chromosome"/>
</dbReference>
<feature type="transmembrane region" description="Helical" evidence="1">
    <location>
        <begin position="45"/>
        <end position="66"/>
    </location>
</feature>
<gene>
    <name evidence="2" type="ORF">SACC_25530</name>
</gene>
<dbReference type="GeneID" id="68867271"/>
<accession>A0AAQ4CUQ5</accession>